<reference evidence="1" key="1">
    <citation type="submission" date="2022-10" db="EMBL/GenBank/DDBJ databases">
        <title>Complete Genome of Trichothecium roseum strain YXFP-22015, a Plant Pathogen Isolated from Citrus.</title>
        <authorList>
            <person name="Wang Y."/>
            <person name="Zhu L."/>
        </authorList>
    </citation>
    <scope>NUCLEOTIDE SEQUENCE</scope>
    <source>
        <strain evidence="1">YXFP-22015</strain>
    </source>
</reference>
<dbReference type="EMBL" id="CM047940">
    <property type="protein sequence ID" value="KAI9904026.1"/>
    <property type="molecule type" value="Genomic_DNA"/>
</dbReference>
<gene>
    <name evidence="1" type="ORF">N3K66_000555</name>
</gene>
<comment type="caution">
    <text evidence="1">The sequence shown here is derived from an EMBL/GenBank/DDBJ whole genome shotgun (WGS) entry which is preliminary data.</text>
</comment>
<sequence>MATTVILGTGIMGLSTAYYLVQHQPASTIHLVDSSPRLFASASGFAGGFVAKDWFVHSVSPLGALSFDEHAKLAEQHDGRQAWGYSRTRAVDYDPREGGDSSSDEGENGPEGPSWLKRVQGDTLRHMDDGTGTAIVDPLKLCQFLLKYCTEAGVQLHHPATALSVTTDVRGELASVRMGYTDSSAEVEIPATRLLIASGAWTPSVFESLFVDSTTTIPVDSYGGHSLVVKSSDLKENMEEHHCWSVYLSIDEHPLELYSRADGMIYIAGVNSPDTPLPPLATSATTQQSCIDELRSIAGRFISSNDAPEIVRQGLCFRPITTSGTPIVTRLDDEELGGIRTRPGQDGGVFVATGHGPWGISLSLGTGKVMAELMQGMPQSADITGLGLQ</sequence>
<keyword evidence="2" id="KW-1185">Reference proteome</keyword>
<name>A0ACC0VDR2_9HYPO</name>
<organism evidence="1 2">
    <name type="scientific">Trichothecium roseum</name>
    <dbReference type="NCBI Taxonomy" id="47278"/>
    <lineage>
        <taxon>Eukaryota</taxon>
        <taxon>Fungi</taxon>
        <taxon>Dikarya</taxon>
        <taxon>Ascomycota</taxon>
        <taxon>Pezizomycotina</taxon>
        <taxon>Sordariomycetes</taxon>
        <taxon>Hypocreomycetidae</taxon>
        <taxon>Hypocreales</taxon>
        <taxon>Hypocreales incertae sedis</taxon>
        <taxon>Trichothecium</taxon>
    </lineage>
</organism>
<evidence type="ECO:0000313" key="2">
    <source>
        <dbReference type="Proteomes" id="UP001163324"/>
    </source>
</evidence>
<dbReference type="Proteomes" id="UP001163324">
    <property type="component" value="Chromosome 1"/>
</dbReference>
<proteinExistence type="predicted"/>
<evidence type="ECO:0000313" key="1">
    <source>
        <dbReference type="EMBL" id="KAI9904026.1"/>
    </source>
</evidence>
<accession>A0ACC0VDR2</accession>
<protein>
    <submittedName>
        <fullName evidence="1">Uncharacterized protein</fullName>
    </submittedName>
</protein>